<evidence type="ECO:0000313" key="2">
    <source>
        <dbReference type="EMBL" id="KJH50689.1"/>
    </source>
</evidence>
<dbReference type="GO" id="GO:0003676">
    <property type="term" value="F:nucleic acid binding"/>
    <property type="evidence" value="ECO:0007669"/>
    <property type="project" value="InterPro"/>
</dbReference>
<dbReference type="OrthoDB" id="10252740at2759"/>
<accession>A0A0D8Y3X4</accession>
<name>A0A0D8Y3X4_DICVI</name>
<dbReference type="AlphaFoldDB" id="A0A0D8Y3X4"/>
<dbReference type="InterPro" id="IPR012337">
    <property type="entry name" value="RNaseH-like_sf"/>
</dbReference>
<reference evidence="2 3" key="1">
    <citation type="submission" date="2013-11" db="EMBL/GenBank/DDBJ databases">
        <title>Draft genome of the bovine lungworm Dictyocaulus viviparus.</title>
        <authorList>
            <person name="Mitreva M."/>
        </authorList>
    </citation>
    <scope>NUCLEOTIDE SEQUENCE [LARGE SCALE GENOMIC DNA]</scope>
    <source>
        <strain evidence="2 3">HannoverDv2000</strain>
    </source>
</reference>
<dbReference type="InterPro" id="IPR036397">
    <property type="entry name" value="RNaseH_sf"/>
</dbReference>
<dbReference type="Gene3D" id="3.40.50.2300">
    <property type="match status" value="1"/>
</dbReference>
<dbReference type="Proteomes" id="UP000053766">
    <property type="component" value="Unassembled WGS sequence"/>
</dbReference>
<evidence type="ECO:0000313" key="3">
    <source>
        <dbReference type="Proteomes" id="UP000053766"/>
    </source>
</evidence>
<keyword evidence="3" id="KW-1185">Reference proteome</keyword>
<evidence type="ECO:0000259" key="1">
    <source>
        <dbReference type="Pfam" id="PF02171"/>
    </source>
</evidence>
<dbReference type="Gene3D" id="3.30.420.10">
    <property type="entry name" value="Ribonuclease H-like superfamily/Ribonuclease H"/>
    <property type="match status" value="1"/>
</dbReference>
<dbReference type="SUPFAM" id="SSF53098">
    <property type="entry name" value="Ribonuclease H-like"/>
    <property type="match status" value="1"/>
</dbReference>
<organism evidence="2 3">
    <name type="scientific">Dictyocaulus viviparus</name>
    <name type="common">Bovine lungworm</name>
    <dbReference type="NCBI Taxonomy" id="29172"/>
    <lineage>
        <taxon>Eukaryota</taxon>
        <taxon>Metazoa</taxon>
        <taxon>Ecdysozoa</taxon>
        <taxon>Nematoda</taxon>
        <taxon>Chromadorea</taxon>
        <taxon>Rhabditida</taxon>
        <taxon>Rhabditina</taxon>
        <taxon>Rhabditomorpha</taxon>
        <taxon>Strongyloidea</taxon>
        <taxon>Metastrongylidae</taxon>
        <taxon>Dictyocaulus</taxon>
    </lineage>
</organism>
<reference evidence="3" key="2">
    <citation type="journal article" date="2016" name="Sci. Rep.">
        <title>Dictyocaulus viviparus genome, variome and transcriptome elucidate lungworm biology and support future intervention.</title>
        <authorList>
            <person name="McNulty S.N."/>
            <person name="Strube C."/>
            <person name="Rosa B.A."/>
            <person name="Martin J.C."/>
            <person name="Tyagi R."/>
            <person name="Choi Y.J."/>
            <person name="Wang Q."/>
            <person name="Hallsworth Pepin K."/>
            <person name="Zhang X."/>
            <person name="Ozersky P."/>
            <person name="Wilson R.K."/>
            <person name="Sternberg P.W."/>
            <person name="Gasser R.B."/>
            <person name="Mitreva M."/>
        </authorList>
    </citation>
    <scope>NUCLEOTIDE SEQUENCE [LARGE SCALE GENOMIC DNA]</scope>
    <source>
        <strain evidence="3">HannoverDv2000</strain>
    </source>
</reference>
<dbReference type="InterPro" id="IPR003165">
    <property type="entry name" value="Piwi"/>
</dbReference>
<protein>
    <recommendedName>
        <fullName evidence="1">Piwi domain-containing protein</fullName>
    </recommendedName>
</protein>
<dbReference type="Pfam" id="PF02171">
    <property type="entry name" value="Piwi"/>
    <property type="match status" value="1"/>
</dbReference>
<dbReference type="PANTHER" id="PTHR22891">
    <property type="entry name" value="EUKARYOTIC TRANSLATION INITIATION FACTOR 2C"/>
    <property type="match status" value="1"/>
</dbReference>
<proteinExistence type="predicted"/>
<sequence>MRRLQTLENVLLKFNVKCGGLNHIVTPSVTTLSNKTTQQDMNGRLFSGKMFVGFGLSHAAAQNLYDRQNEATVKEPTVVGLAYSTGFCTDYAGCWWYQQPRLHNILYIEDHFEKAFTTYYQTKQSLPTEVIIYRSGTSDSELPEVGEKSFFSILDISSENFEASSSCPLKTSVDNEDSADIFYQRISRDLMNSLPNHYFA</sequence>
<dbReference type="EMBL" id="KN716199">
    <property type="protein sequence ID" value="KJH50689.1"/>
    <property type="molecule type" value="Genomic_DNA"/>
</dbReference>
<feature type="domain" description="Piwi" evidence="1">
    <location>
        <begin position="5"/>
        <end position="148"/>
    </location>
</feature>
<gene>
    <name evidence="2" type="ORF">DICVIV_03129</name>
</gene>
<dbReference type="STRING" id="29172.A0A0D8Y3X4"/>